<evidence type="ECO:0000313" key="2">
    <source>
        <dbReference type="EMBL" id="KJA12583.1"/>
    </source>
</evidence>
<evidence type="ECO:0000313" key="3">
    <source>
        <dbReference type="Proteomes" id="UP000054270"/>
    </source>
</evidence>
<gene>
    <name evidence="2" type="ORF">HYPSUDRAFT_60352</name>
</gene>
<dbReference type="EMBL" id="KN818112">
    <property type="protein sequence ID" value="KJA12583.1"/>
    <property type="molecule type" value="Genomic_DNA"/>
</dbReference>
<feature type="compositionally biased region" description="Gly residues" evidence="1">
    <location>
        <begin position="54"/>
        <end position="68"/>
    </location>
</feature>
<dbReference type="AlphaFoldDB" id="A0A0D2LP59"/>
<feature type="compositionally biased region" description="Basic residues" evidence="1">
    <location>
        <begin position="25"/>
        <end position="38"/>
    </location>
</feature>
<sequence length="347" mass="37738">TLQYQSDNAALLQLLPQQGRQNARQQRKKPSRGTKGGRRSVATKDTTQGQSNVGAGGGHGGGNAGGGHAVNWDPDCRRGGWFLRQGALESHEEALLEEEELEDIQVAWPIPENQVLFPDANHFLSCLAAACRSISQNSTSSSSITSSSVTSTSAVSLLERLVAENPWNTTGPYVDDSLASIALRCKASEDTFRVKVESLKRRKGTSARKILLDLLTVLQEEEKPEKVLRTLQYWMKDGAACCLLAGAGSIYLITIMACAQIKGHLKRLSADQVIRLAALIRCPTNDTPAGRLIISDIIPAVAKLRAQFNIKFTTMFAYTVLIDFKQPLTIMSDDIVASDGFFDSIAF</sequence>
<organism evidence="2 3">
    <name type="scientific">Hypholoma sublateritium (strain FD-334 SS-4)</name>
    <dbReference type="NCBI Taxonomy" id="945553"/>
    <lineage>
        <taxon>Eukaryota</taxon>
        <taxon>Fungi</taxon>
        <taxon>Dikarya</taxon>
        <taxon>Basidiomycota</taxon>
        <taxon>Agaricomycotina</taxon>
        <taxon>Agaricomycetes</taxon>
        <taxon>Agaricomycetidae</taxon>
        <taxon>Agaricales</taxon>
        <taxon>Agaricineae</taxon>
        <taxon>Strophariaceae</taxon>
        <taxon>Hypholoma</taxon>
    </lineage>
</organism>
<keyword evidence="3" id="KW-1185">Reference proteome</keyword>
<proteinExistence type="predicted"/>
<feature type="non-terminal residue" evidence="2">
    <location>
        <position position="1"/>
    </location>
</feature>
<name>A0A0D2LP59_HYPSF</name>
<accession>A0A0D2LP59</accession>
<feature type="non-terminal residue" evidence="2">
    <location>
        <position position="347"/>
    </location>
</feature>
<dbReference type="OrthoDB" id="2799639at2759"/>
<dbReference type="Proteomes" id="UP000054270">
    <property type="component" value="Unassembled WGS sequence"/>
</dbReference>
<reference evidence="3" key="1">
    <citation type="submission" date="2014-04" db="EMBL/GenBank/DDBJ databases">
        <title>Evolutionary Origins and Diversification of the Mycorrhizal Mutualists.</title>
        <authorList>
            <consortium name="DOE Joint Genome Institute"/>
            <consortium name="Mycorrhizal Genomics Consortium"/>
            <person name="Kohler A."/>
            <person name="Kuo A."/>
            <person name="Nagy L.G."/>
            <person name="Floudas D."/>
            <person name="Copeland A."/>
            <person name="Barry K.W."/>
            <person name="Cichocki N."/>
            <person name="Veneault-Fourrey C."/>
            <person name="LaButti K."/>
            <person name="Lindquist E.A."/>
            <person name="Lipzen A."/>
            <person name="Lundell T."/>
            <person name="Morin E."/>
            <person name="Murat C."/>
            <person name="Riley R."/>
            <person name="Ohm R."/>
            <person name="Sun H."/>
            <person name="Tunlid A."/>
            <person name="Henrissat B."/>
            <person name="Grigoriev I.V."/>
            <person name="Hibbett D.S."/>
            <person name="Martin F."/>
        </authorList>
    </citation>
    <scope>NUCLEOTIDE SEQUENCE [LARGE SCALE GENOMIC DNA]</scope>
    <source>
        <strain evidence="3">FD-334 SS-4</strain>
    </source>
</reference>
<protein>
    <submittedName>
        <fullName evidence="2">Uncharacterized protein</fullName>
    </submittedName>
</protein>
<feature type="region of interest" description="Disordered" evidence="1">
    <location>
        <begin position="14"/>
        <end position="68"/>
    </location>
</feature>
<feature type="compositionally biased region" description="Polar residues" evidence="1">
    <location>
        <begin position="15"/>
        <end position="24"/>
    </location>
</feature>
<evidence type="ECO:0000256" key="1">
    <source>
        <dbReference type="SAM" id="MobiDB-lite"/>
    </source>
</evidence>